<evidence type="ECO:0000256" key="3">
    <source>
        <dbReference type="ARBA" id="ARBA00022679"/>
    </source>
</evidence>
<dbReference type="PANTHER" id="PTHR12001">
    <property type="entry name" value="GERANYLGERANYL PYROPHOSPHATE SYNTHASE"/>
    <property type="match status" value="1"/>
</dbReference>
<feature type="region of interest" description="Disordered" evidence="6">
    <location>
        <begin position="85"/>
        <end position="132"/>
    </location>
</feature>
<dbReference type="PANTHER" id="PTHR12001:SF69">
    <property type="entry name" value="ALL TRANS-POLYPRENYL-DIPHOSPHATE SYNTHASE PDSS1"/>
    <property type="match status" value="1"/>
</dbReference>
<reference evidence="8" key="1">
    <citation type="journal article" date="2019" name="Int. J. Syst. Evol. Microbiol.">
        <title>The Global Catalogue of Microorganisms (GCM) 10K type strain sequencing project: providing services to taxonomists for standard genome sequencing and annotation.</title>
        <authorList>
            <consortium name="The Broad Institute Genomics Platform"/>
            <consortium name="The Broad Institute Genome Sequencing Center for Infectious Disease"/>
            <person name="Wu L."/>
            <person name="Ma J."/>
        </authorList>
    </citation>
    <scope>NUCLEOTIDE SEQUENCE [LARGE SCALE GENOMIC DNA]</scope>
    <source>
        <strain evidence="8">NBRC 108730</strain>
    </source>
</reference>
<evidence type="ECO:0000313" key="7">
    <source>
        <dbReference type="EMBL" id="GMA87867.1"/>
    </source>
</evidence>
<name>A0ABQ6JI16_9ACTN</name>
<dbReference type="SUPFAM" id="SSF48576">
    <property type="entry name" value="Terpenoid synthases"/>
    <property type="match status" value="1"/>
</dbReference>
<dbReference type="Proteomes" id="UP001157017">
    <property type="component" value="Unassembled WGS sequence"/>
</dbReference>
<gene>
    <name evidence="7" type="ORF">GCM10025868_31170</name>
</gene>
<evidence type="ECO:0000256" key="6">
    <source>
        <dbReference type="SAM" id="MobiDB-lite"/>
    </source>
</evidence>
<dbReference type="Gene3D" id="1.10.600.10">
    <property type="entry name" value="Farnesyl Diphosphate Synthase"/>
    <property type="match status" value="1"/>
</dbReference>
<comment type="similarity">
    <text evidence="2">Belongs to the FPP/GGPP synthase family.</text>
</comment>
<keyword evidence="4" id="KW-0479">Metal-binding</keyword>
<organism evidence="7 8">
    <name type="scientific">Angustibacter aerolatus</name>
    <dbReference type="NCBI Taxonomy" id="1162965"/>
    <lineage>
        <taxon>Bacteria</taxon>
        <taxon>Bacillati</taxon>
        <taxon>Actinomycetota</taxon>
        <taxon>Actinomycetes</taxon>
        <taxon>Kineosporiales</taxon>
        <taxon>Kineosporiaceae</taxon>
    </lineage>
</organism>
<protein>
    <submittedName>
        <fullName evidence="7">Uncharacterized protein</fullName>
    </submittedName>
</protein>
<evidence type="ECO:0000256" key="2">
    <source>
        <dbReference type="ARBA" id="ARBA00006706"/>
    </source>
</evidence>
<keyword evidence="8" id="KW-1185">Reference proteome</keyword>
<dbReference type="InterPro" id="IPR000092">
    <property type="entry name" value="Polyprenyl_synt"/>
</dbReference>
<sequence>MSDDVVRAAVVVEPTHLASLYHDDVMDEAMLRRGADSANARWGNTVAILTGDLLFARASQVVTDLGVEAVRVQAETFEVLCAGQTHETIGPPEGPTRSSTTSPCWARRPVRSSRPPAGSAPASGVPTTRSSR</sequence>
<proteinExistence type="inferred from homology"/>
<evidence type="ECO:0000313" key="8">
    <source>
        <dbReference type="Proteomes" id="UP001157017"/>
    </source>
</evidence>
<evidence type="ECO:0000256" key="1">
    <source>
        <dbReference type="ARBA" id="ARBA00001946"/>
    </source>
</evidence>
<keyword evidence="3" id="KW-0808">Transferase</keyword>
<comment type="caution">
    <text evidence="7">The sequence shown here is derived from an EMBL/GenBank/DDBJ whole genome shotgun (WGS) entry which is preliminary data.</text>
</comment>
<accession>A0ABQ6JI16</accession>
<evidence type="ECO:0000256" key="4">
    <source>
        <dbReference type="ARBA" id="ARBA00022723"/>
    </source>
</evidence>
<dbReference type="Pfam" id="PF00348">
    <property type="entry name" value="polyprenyl_synt"/>
    <property type="match status" value="1"/>
</dbReference>
<dbReference type="InterPro" id="IPR008949">
    <property type="entry name" value="Isoprenoid_synthase_dom_sf"/>
</dbReference>
<evidence type="ECO:0000256" key="5">
    <source>
        <dbReference type="ARBA" id="ARBA00022842"/>
    </source>
</evidence>
<feature type="compositionally biased region" description="Low complexity" evidence="6">
    <location>
        <begin position="112"/>
        <end position="126"/>
    </location>
</feature>
<keyword evidence="5" id="KW-0460">Magnesium</keyword>
<dbReference type="EMBL" id="BSUZ01000001">
    <property type="protein sequence ID" value="GMA87867.1"/>
    <property type="molecule type" value="Genomic_DNA"/>
</dbReference>
<comment type="cofactor">
    <cofactor evidence="1">
        <name>Mg(2+)</name>
        <dbReference type="ChEBI" id="CHEBI:18420"/>
    </cofactor>
</comment>